<dbReference type="Proteomes" id="UP000280696">
    <property type="component" value="Unassembled WGS sequence"/>
</dbReference>
<dbReference type="GO" id="GO:0000156">
    <property type="term" value="F:phosphorelay response regulator activity"/>
    <property type="evidence" value="ECO:0007669"/>
    <property type="project" value="InterPro"/>
</dbReference>
<evidence type="ECO:0000259" key="5">
    <source>
        <dbReference type="PROSITE" id="PS50930"/>
    </source>
</evidence>
<dbReference type="InterPro" id="IPR007492">
    <property type="entry name" value="LytTR_DNA-bd_dom"/>
</dbReference>
<protein>
    <recommendedName>
        <fullName evidence="1">Stage 0 sporulation protein A homolog</fullName>
    </recommendedName>
</protein>
<dbReference type="Pfam" id="PF00072">
    <property type="entry name" value="Response_reg"/>
    <property type="match status" value="1"/>
</dbReference>
<dbReference type="Pfam" id="PF04397">
    <property type="entry name" value="LytTR"/>
    <property type="match status" value="1"/>
</dbReference>
<keyword evidence="6" id="KW-0238">DNA-binding</keyword>
<organism evidence="6 7">
    <name type="scientific">Parablautia intestinalis</name>
    <dbReference type="NCBI Taxonomy" id="2320100"/>
    <lineage>
        <taxon>Bacteria</taxon>
        <taxon>Bacillati</taxon>
        <taxon>Bacillota</taxon>
        <taxon>Clostridia</taxon>
        <taxon>Lachnospirales</taxon>
        <taxon>Lachnospiraceae</taxon>
        <taxon>Parablautia</taxon>
    </lineage>
</organism>
<dbReference type="PROSITE" id="PS50930">
    <property type="entry name" value="HTH_LYTTR"/>
    <property type="match status" value="1"/>
</dbReference>
<dbReference type="PANTHER" id="PTHR37299:SF1">
    <property type="entry name" value="STAGE 0 SPORULATION PROTEIN A HOMOLOG"/>
    <property type="match status" value="1"/>
</dbReference>
<proteinExistence type="predicted"/>
<comment type="function">
    <text evidence="2">May play the central regulatory role in sporulation. It may be an element of the effector pathway responsible for the activation of sporulation genes in response to nutritional stress. Spo0A may act in concert with spo0H (a sigma factor) to control the expression of some genes that are critical to the sporulation process.</text>
</comment>
<evidence type="ECO:0000259" key="4">
    <source>
        <dbReference type="PROSITE" id="PS50110"/>
    </source>
</evidence>
<dbReference type="InterPro" id="IPR046947">
    <property type="entry name" value="LytR-like"/>
</dbReference>
<evidence type="ECO:0000313" key="6">
    <source>
        <dbReference type="EMBL" id="RKI94201.1"/>
    </source>
</evidence>
<evidence type="ECO:0000256" key="2">
    <source>
        <dbReference type="ARBA" id="ARBA00024867"/>
    </source>
</evidence>
<dbReference type="SMART" id="SM00850">
    <property type="entry name" value="LytTR"/>
    <property type="match status" value="1"/>
</dbReference>
<accession>A0A3A9B370</accession>
<dbReference type="Gene3D" id="3.40.50.2300">
    <property type="match status" value="1"/>
</dbReference>
<dbReference type="InterPro" id="IPR011006">
    <property type="entry name" value="CheY-like_superfamily"/>
</dbReference>
<keyword evidence="7" id="KW-1185">Reference proteome</keyword>
<dbReference type="GO" id="GO:0003677">
    <property type="term" value="F:DNA binding"/>
    <property type="evidence" value="ECO:0007669"/>
    <property type="project" value="UniProtKB-KW"/>
</dbReference>
<feature type="domain" description="Response regulatory" evidence="4">
    <location>
        <begin position="3"/>
        <end position="119"/>
    </location>
</feature>
<dbReference type="OrthoDB" id="113975at2"/>
<evidence type="ECO:0000313" key="7">
    <source>
        <dbReference type="Proteomes" id="UP000280696"/>
    </source>
</evidence>
<dbReference type="SMART" id="SM00448">
    <property type="entry name" value="REC"/>
    <property type="match status" value="1"/>
</dbReference>
<dbReference type="AlphaFoldDB" id="A0A3A9B370"/>
<comment type="caution">
    <text evidence="6">The sequence shown here is derived from an EMBL/GenBank/DDBJ whole genome shotgun (WGS) entry which is preliminary data.</text>
</comment>
<keyword evidence="3" id="KW-0597">Phosphoprotein</keyword>
<dbReference type="InterPro" id="IPR001789">
    <property type="entry name" value="Sig_transdc_resp-reg_receiver"/>
</dbReference>
<feature type="domain" description="HTH LytTR-type" evidence="5">
    <location>
        <begin position="130"/>
        <end position="229"/>
    </location>
</feature>
<dbReference type="SUPFAM" id="SSF52172">
    <property type="entry name" value="CheY-like"/>
    <property type="match status" value="1"/>
</dbReference>
<dbReference type="RefSeq" id="WP_120465972.1">
    <property type="nucleotide sequence ID" value="NZ_CATJBT010000050.1"/>
</dbReference>
<dbReference type="EMBL" id="RAYQ01000001">
    <property type="protein sequence ID" value="RKI94201.1"/>
    <property type="molecule type" value="Genomic_DNA"/>
</dbReference>
<evidence type="ECO:0000256" key="3">
    <source>
        <dbReference type="PROSITE-ProRule" id="PRU00169"/>
    </source>
</evidence>
<name>A0A3A9B370_9FIRM</name>
<gene>
    <name evidence="6" type="ORF">D7V94_01105</name>
</gene>
<feature type="modified residue" description="4-aspartylphosphate" evidence="3">
    <location>
        <position position="56"/>
    </location>
</feature>
<reference evidence="6 7" key="1">
    <citation type="submission" date="2018-09" db="EMBL/GenBank/DDBJ databases">
        <title>Murine metabolic-syndrome-specific gut microbial biobank.</title>
        <authorList>
            <person name="Liu C."/>
        </authorList>
    </citation>
    <scope>NUCLEOTIDE SEQUENCE [LARGE SCALE GENOMIC DNA]</scope>
    <source>
        <strain evidence="6 7">0.1xD8-82</strain>
    </source>
</reference>
<dbReference type="Gene3D" id="2.40.50.1020">
    <property type="entry name" value="LytTr DNA-binding domain"/>
    <property type="match status" value="1"/>
</dbReference>
<dbReference type="PROSITE" id="PS50110">
    <property type="entry name" value="RESPONSE_REGULATORY"/>
    <property type="match status" value="1"/>
</dbReference>
<evidence type="ECO:0000256" key="1">
    <source>
        <dbReference type="ARBA" id="ARBA00018672"/>
    </source>
</evidence>
<dbReference type="PANTHER" id="PTHR37299">
    <property type="entry name" value="TRANSCRIPTIONAL REGULATOR-RELATED"/>
    <property type="match status" value="1"/>
</dbReference>
<sequence length="234" mass="27658">MIRIVICDDEKHMSHHIKAFVSNFFQKKNREIHIRTFLSGEELLNYDGQIDILFLDIQMKGMDGMETAKKLRADRFRGFLIFITVLKEMVFRSFEVQAFDYLVKPVDQKQFERTMERLYTSMCSAGEDSLLVQKGHEGRIIPKDEIVFCEIIDRKIYLNLVSGEVLDYYERIENLETKLDNHFFRCHRSYLINLKHLKGYKNGTACMDNGKEVPISRLRSKEFSGVVLQYMKNM</sequence>